<proteinExistence type="predicted"/>
<reference evidence="2" key="1">
    <citation type="submission" date="2021-01" db="EMBL/GenBank/DDBJ databases">
        <authorList>
            <person name="Corre E."/>
            <person name="Pelletier E."/>
            <person name="Niang G."/>
            <person name="Scheremetjew M."/>
            <person name="Finn R."/>
            <person name="Kale V."/>
            <person name="Holt S."/>
            <person name="Cochrane G."/>
            <person name="Meng A."/>
            <person name="Brown T."/>
            <person name="Cohen L."/>
        </authorList>
    </citation>
    <scope>NUCLEOTIDE SEQUENCE</scope>
    <source>
        <strain evidence="2">CCAP 955/1</strain>
    </source>
</reference>
<evidence type="ECO:0000313" key="1">
    <source>
        <dbReference type="EMBL" id="CAE0299087.1"/>
    </source>
</evidence>
<protein>
    <submittedName>
        <fullName evidence="2">Uncharacterized protein</fullName>
    </submittedName>
</protein>
<name>A0A7S3MFT5_9STRA</name>
<sequence>MGKHGKRKIGGYEHVHTYNPKARESNERKMSNMQAIAIRRYQGYVDKIRNNMFNYVPAEQRLKQKPDPTFELKGAARVAQEFYRPPGWVAPVEARNLLIEYKGRMWEHEEGQNLLRAMLDLGLCLHNTGSRPKDAIRTFQETIEMDPEDHLLIRHRLLRCFLDSGDGLRARELLDIMTTGGNLSALMPVPEKTLRLKKIKTKHSKDTSEGVLAVAPVLPSAVPVLDIKDKRSCCIYNRAFIEHISLLLEEPGAQEEVRDKLLAEAYKLNPYTLWVIAHHAIFKEVVSRTTLLCDKEVLPHVPAQTIEDTLVFYEADLPLWQQTDGAIEWVQDYLVSHNLSLPKLPASNSVGLPDCVNSAAALSAESNEGIAITASDLHDMYTGMFTTAFGIIREQQS</sequence>
<evidence type="ECO:0000313" key="2">
    <source>
        <dbReference type="EMBL" id="CAE0299088.1"/>
    </source>
</evidence>
<gene>
    <name evidence="1" type="ORF">SELO1098_LOCUS27941</name>
    <name evidence="2" type="ORF">SELO1098_LOCUS27942</name>
</gene>
<organism evidence="2">
    <name type="scientific">Spumella elongata</name>
    <dbReference type="NCBI Taxonomy" id="89044"/>
    <lineage>
        <taxon>Eukaryota</taxon>
        <taxon>Sar</taxon>
        <taxon>Stramenopiles</taxon>
        <taxon>Ochrophyta</taxon>
        <taxon>Chrysophyceae</taxon>
        <taxon>Chromulinales</taxon>
        <taxon>Chromulinaceae</taxon>
        <taxon>Spumella</taxon>
    </lineage>
</organism>
<dbReference type="EMBL" id="HBIC01054423">
    <property type="protein sequence ID" value="CAE0299087.1"/>
    <property type="molecule type" value="Transcribed_RNA"/>
</dbReference>
<accession>A0A7S3MFT5</accession>
<dbReference type="EMBL" id="HBIC01054425">
    <property type="protein sequence ID" value="CAE0299088.1"/>
    <property type="molecule type" value="Transcribed_RNA"/>
</dbReference>
<dbReference type="AlphaFoldDB" id="A0A7S3MFT5"/>